<dbReference type="RefSeq" id="WP_259628834.1">
    <property type="nucleotide sequence ID" value="NZ_JANYMP010000031.1"/>
</dbReference>
<comment type="similarity">
    <text evidence="1">Belongs to the glycosyl hydrolase 16 family.</text>
</comment>
<dbReference type="EMBL" id="JANYMP010000031">
    <property type="protein sequence ID" value="MCS7483376.1"/>
    <property type="molecule type" value="Genomic_DNA"/>
</dbReference>
<dbReference type="InterPro" id="IPR000757">
    <property type="entry name" value="Beta-glucanase-like"/>
</dbReference>
<feature type="domain" description="GH16" evidence="3">
    <location>
        <begin position="22"/>
        <end position="274"/>
    </location>
</feature>
<reference evidence="4" key="1">
    <citation type="submission" date="2022-08" db="EMBL/GenBank/DDBJ databases">
        <authorList>
            <person name="Tistechok S."/>
            <person name="Samborskyy M."/>
            <person name="Roman I."/>
        </authorList>
    </citation>
    <scope>NUCLEOTIDE SEQUENCE</scope>
    <source>
        <strain evidence="4">DSM 103496</strain>
    </source>
</reference>
<evidence type="ECO:0000313" key="5">
    <source>
        <dbReference type="Proteomes" id="UP001141259"/>
    </source>
</evidence>
<gene>
    <name evidence="4" type="ORF">NZH93_41575</name>
</gene>
<dbReference type="GO" id="GO:0005975">
    <property type="term" value="P:carbohydrate metabolic process"/>
    <property type="evidence" value="ECO:0007669"/>
    <property type="project" value="InterPro"/>
</dbReference>
<accession>A0A9X3AJ25</accession>
<evidence type="ECO:0000259" key="3">
    <source>
        <dbReference type="PROSITE" id="PS51762"/>
    </source>
</evidence>
<evidence type="ECO:0000313" key="4">
    <source>
        <dbReference type="EMBL" id="MCS7483376.1"/>
    </source>
</evidence>
<sequence length="274" mass="29723">MSTLRRVLLVLTGLLLAVPLAPPANAAPVLVWSDEFDGPSGSRPNSAKWAYDIGNGSNGWGNNELQAYTDKTSNVALNGGGQLVITARRENSGAACWNGGTCQYTSGKLTTNNRINWTYGRIETRMKLPYGQGIWPAFWMLGSNIGQVGWPNCGEIDIMENIGREPTTVHGTIHGPGYSGAGGIGAAKQNAQPWSNAYHTYAINWSANRIQWLVDGVVFQTRTPADLGGRSWVFNNKFYLIMNLAVGGQWPGNPDGSTQFPQQLGIDYVRVYQG</sequence>
<keyword evidence="4" id="KW-0378">Hydrolase</keyword>
<organism evidence="4 5">
    <name type="scientific">Umezawaea endophytica</name>
    <dbReference type="NCBI Taxonomy" id="1654476"/>
    <lineage>
        <taxon>Bacteria</taxon>
        <taxon>Bacillati</taxon>
        <taxon>Actinomycetota</taxon>
        <taxon>Actinomycetes</taxon>
        <taxon>Pseudonocardiales</taxon>
        <taxon>Pseudonocardiaceae</taxon>
        <taxon>Umezawaea</taxon>
    </lineage>
</organism>
<keyword evidence="5" id="KW-1185">Reference proteome</keyword>
<comment type="caution">
    <text evidence="4">The sequence shown here is derived from an EMBL/GenBank/DDBJ whole genome shotgun (WGS) entry which is preliminary data.</text>
</comment>
<dbReference type="AlphaFoldDB" id="A0A9X3AJ25"/>
<name>A0A9X3AJ25_9PSEU</name>
<evidence type="ECO:0000256" key="1">
    <source>
        <dbReference type="ARBA" id="ARBA00006865"/>
    </source>
</evidence>
<dbReference type="Proteomes" id="UP001141259">
    <property type="component" value="Unassembled WGS sequence"/>
</dbReference>
<dbReference type="PROSITE" id="PS51762">
    <property type="entry name" value="GH16_2"/>
    <property type="match status" value="1"/>
</dbReference>
<keyword evidence="2" id="KW-0732">Signal</keyword>
<dbReference type="SUPFAM" id="SSF49899">
    <property type="entry name" value="Concanavalin A-like lectins/glucanases"/>
    <property type="match status" value="1"/>
</dbReference>
<dbReference type="Pfam" id="PF00722">
    <property type="entry name" value="Glyco_hydro_16"/>
    <property type="match status" value="1"/>
</dbReference>
<feature type="signal peptide" evidence="2">
    <location>
        <begin position="1"/>
        <end position="26"/>
    </location>
</feature>
<proteinExistence type="inferred from homology"/>
<dbReference type="GO" id="GO:0004553">
    <property type="term" value="F:hydrolase activity, hydrolyzing O-glycosyl compounds"/>
    <property type="evidence" value="ECO:0007669"/>
    <property type="project" value="InterPro"/>
</dbReference>
<dbReference type="InterPro" id="IPR013320">
    <property type="entry name" value="ConA-like_dom_sf"/>
</dbReference>
<feature type="chain" id="PRO_5040931102" evidence="2">
    <location>
        <begin position="27"/>
        <end position="274"/>
    </location>
</feature>
<dbReference type="CDD" id="cd08023">
    <property type="entry name" value="GH16_laminarinase_like"/>
    <property type="match status" value="1"/>
</dbReference>
<dbReference type="PANTHER" id="PTHR10963">
    <property type="entry name" value="GLYCOSYL HYDROLASE-RELATED"/>
    <property type="match status" value="1"/>
</dbReference>
<dbReference type="InterPro" id="IPR050546">
    <property type="entry name" value="Glycosyl_Hydrlase_16"/>
</dbReference>
<evidence type="ECO:0000256" key="2">
    <source>
        <dbReference type="SAM" id="SignalP"/>
    </source>
</evidence>
<protein>
    <submittedName>
        <fullName evidence="4">Glycoside hydrolase family 16 protein</fullName>
    </submittedName>
</protein>
<dbReference type="PANTHER" id="PTHR10963:SF55">
    <property type="entry name" value="GLYCOSIDE HYDROLASE FAMILY 16 PROTEIN"/>
    <property type="match status" value="1"/>
</dbReference>
<dbReference type="Gene3D" id="2.60.120.200">
    <property type="match status" value="1"/>
</dbReference>